<feature type="region of interest" description="Disordered" evidence="1">
    <location>
        <begin position="122"/>
        <end position="180"/>
    </location>
</feature>
<accession>A0ABN8ZJC8</accession>
<name>A0ABN8ZJC8_RANTA</name>
<gene>
    <name evidence="2" type="ORF">MRATA1EN1_LOCUS22555</name>
</gene>
<organism evidence="2 3">
    <name type="scientific">Rangifer tarandus platyrhynchus</name>
    <name type="common">Svalbard reindeer</name>
    <dbReference type="NCBI Taxonomy" id="3082113"/>
    <lineage>
        <taxon>Eukaryota</taxon>
        <taxon>Metazoa</taxon>
        <taxon>Chordata</taxon>
        <taxon>Craniata</taxon>
        <taxon>Vertebrata</taxon>
        <taxon>Euteleostomi</taxon>
        <taxon>Mammalia</taxon>
        <taxon>Eutheria</taxon>
        <taxon>Laurasiatheria</taxon>
        <taxon>Artiodactyla</taxon>
        <taxon>Ruminantia</taxon>
        <taxon>Pecora</taxon>
        <taxon>Cervidae</taxon>
        <taxon>Odocoileinae</taxon>
        <taxon>Rangifer</taxon>
    </lineage>
</organism>
<feature type="region of interest" description="Disordered" evidence="1">
    <location>
        <begin position="42"/>
        <end position="91"/>
    </location>
</feature>
<evidence type="ECO:0000256" key="1">
    <source>
        <dbReference type="SAM" id="MobiDB-lite"/>
    </source>
</evidence>
<feature type="compositionally biased region" description="Pro residues" evidence="1">
    <location>
        <begin position="165"/>
        <end position="180"/>
    </location>
</feature>
<keyword evidence="3" id="KW-1185">Reference proteome</keyword>
<evidence type="ECO:0000313" key="2">
    <source>
        <dbReference type="EMBL" id="CAI9173593.1"/>
    </source>
</evidence>
<dbReference type="Proteomes" id="UP001176941">
    <property type="component" value="Chromosome 34"/>
</dbReference>
<evidence type="ECO:0000313" key="3">
    <source>
        <dbReference type="Proteomes" id="UP001176941"/>
    </source>
</evidence>
<proteinExistence type="predicted"/>
<sequence length="180" mass="18842">MNTSAQALCSRRYSALSAPRLRVPGSTGLLCDASAVLSPRPVMPDLPALPAQRRTTAGSSEEALAKPVPSQGAPETRSGPARREHEPHFLWAGRGEAESISCCAAEAGGDVTAFTLPRLAATRGPEFSSSPGEWPGAPRRWKDPRLRAGRRGGRPEDPLFRLPGPAWPGPAAPPPASSPG</sequence>
<reference evidence="2" key="1">
    <citation type="submission" date="2023-04" db="EMBL/GenBank/DDBJ databases">
        <authorList>
            <consortium name="ELIXIR-Norway"/>
        </authorList>
    </citation>
    <scope>NUCLEOTIDE SEQUENCE [LARGE SCALE GENOMIC DNA]</scope>
</reference>
<protein>
    <submittedName>
        <fullName evidence="2">Uncharacterized protein</fullName>
    </submittedName>
</protein>
<dbReference type="EMBL" id="OX460345">
    <property type="protein sequence ID" value="CAI9173593.1"/>
    <property type="molecule type" value="Genomic_DNA"/>
</dbReference>